<comment type="caution">
    <text evidence="1">The sequence shown here is derived from an EMBL/GenBank/DDBJ whole genome shotgun (WGS) entry which is preliminary data.</text>
</comment>
<dbReference type="AlphaFoldDB" id="A0A849IMB0"/>
<organism evidence="1 2">
    <name type="scientific">Enterovirga aerilata</name>
    <dbReference type="NCBI Taxonomy" id="2730920"/>
    <lineage>
        <taxon>Bacteria</taxon>
        <taxon>Pseudomonadati</taxon>
        <taxon>Pseudomonadota</taxon>
        <taxon>Alphaproteobacteria</taxon>
        <taxon>Hyphomicrobiales</taxon>
        <taxon>Methylobacteriaceae</taxon>
        <taxon>Enterovirga</taxon>
    </lineage>
</organism>
<evidence type="ECO:0000313" key="1">
    <source>
        <dbReference type="EMBL" id="NNM75083.1"/>
    </source>
</evidence>
<reference evidence="1 2" key="1">
    <citation type="submission" date="2020-04" db="EMBL/GenBank/DDBJ databases">
        <title>Enterovirga sp. isolate from soil.</title>
        <authorList>
            <person name="Chea S."/>
            <person name="Kim D.-U."/>
        </authorList>
    </citation>
    <scope>NUCLEOTIDE SEQUENCE [LARGE SCALE GENOMIC DNA]</scope>
    <source>
        <strain evidence="1 2">DB1703</strain>
    </source>
</reference>
<dbReference type="EMBL" id="JABEPP010000007">
    <property type="protein sequence ID" value="NNM75083.1"/>
    <property type="molecule type" value="Genomic_DNA"/>
</dbReference>
<protein>
    <submittedName>
        <fullName evidence="1">Uncharacterized protein</fullName>
    </submittedName>
</protein>
<name>A0A849IMB0_9HYPH</name>
<dbReference type="Proteomes" id="UP000564885">
    <property type="component" value="Unassembled WGS sequence"/>
</dbReference>
<sequence>MLRSTRWRRWLQGDDGWEPCPLWPWQRVTYADGTRSPRGGIVMRRRTPQGTWEYRAMTKPEIVKSWEDCQW</sequence>
<evidence type="ECO:0000313" key="2">
    <source>
        <dbReference type="Proteomes" id="UP000564885"/>
    </source>
</evidence>
<keyword evidence="2" id="KW-1185">Reference proteome</keyword>
<proteinExistence type="predicted"/>
<gene>
    <name evidence="1" type="ORF">HJG44_22235</name>
</gene>
<dbReference type="RefSeq" id="WP_171220583.1">
    <property type="nucleotide sequence ID" value="NZ_JABEPP010000007.1"/>
</dbReference>
<accession>A0A849IMB0</accession>